<dbReference type="Gene3D" id="3.90.1700.10">
    <property type="entry name" value="v583 domain like"/>
    <property type="match status" value="1"/>
</dbReference>
<dbReference type="Pfam" id="PF06545">
    <property type="entry name" value="AllG"/>
    <property type="match status" value="1"/>
</dbReference>
<gene>
    <name evidence="1" type="ORF">Q4T40_04595</name>
</gene>
<dbReference type="Gene3D" id="3.90.1710.10">
    <property type="entry name" value="Enterococcus faecalis V583 domain"/>
    <property type="match status" value="1"/>
</dbReference>
<proteinExistence type="predicted"/>
<name>A0ABU3NXG7_9FIRM</name>
<organism evidence="1 2">
    <name type="scientific">Anaeroselena agilis</name>
    <dbReference type="NCBI Taxonomy" id="3063788"/>
    <lineage>
        <taxon>Bacteria</taxon>
        <taxon>Bacillati</taxon>
        <taxon>Bacillota</taxon>
        <taxon>Negativicutes</taxon>
        <taxon>Acetonemataceae</taxon>
        <taxon>Anaeroselena</taxon>
    </lineage>
</organism>
<dbReference type="InterPro" id="IPR024033">
    <property type="entry name" value="OXTCase_su_AllG_h-dom"/>
</dbReference>
<dbReference type="EMBL" id="JAUOZS010000001">
    <property type="protein sequence ID" value="MDT8900516.1"/>
    <property type="molecule type" value="Genomic_DNA"/>
</dbReference>
<evidence type="ECO:0000313" key="2">
    <source>
        <dbReference type="Proteomes" id="UP001254848"/>
    </source>
</evidence>
<sequence length="473" mass="49471">MAPINDLFGKKLSVINIGAPVFKDDLAAQNVSVVQLDWRPPAGGRPELIAALDVLRDRAATDEANAVAVAAILDARPVLTDVALTALEAIPGMTPTTILHAGPPVAWEAMAGPMRGAVIGALIYEGLAADEQEAGRLAASGRITFAPCHEYGAVGPMAGIVSASMPVWVVENKTAGNRSFCTLNEGLGKVLRYGAFSAEVIDRLRWMRDELAPALKAALARTGGIDLRTMIAQALHMGDECHNRNKAGTSLFIRAIAPALAQTGAAPEVMARVLAFMHSNDHFFLNLSMPAAKAALDAAHGIEGASVVTTMCRNGVEFGIRVSGCPGNAWFTGPAQQVQGLLFPGFTAADANPDIGDSAITETYGIGGFAMGGAPAIVQFVGGTVGDALEYTTKMYEITLAENPSYTIPNLNFRGTPTAIDLRRVAATGLLPVINTGMAHREPGIGQVGAGIVRPPRECFDKALLALAKRVDM</sequence>
<reference evidence="1 2" key="1">
    <citation type="submission" date="2023-07" db="EMBL/GenBank/DDBJ databases">
        <title>The novel representative of Negativicutes class, Anaeroselena agilis gen. nov. sp. nov.</title>
        <authorList>
            <person name="Prokofeva M.I."/>
            <person name="Elcheninov A.G."/>
            <person name="Klyukina A."/>
            <person name="Kublanov I.V."/>
            <person name="Frolov E.N."/>
            <person name="Podosokorskaya O.A."/>
        </authorList>
    </citation>
    <scope>NUCLEOTIDE SEQUENCE [LARGE SCALE GENOMIC DNA]</scope>
    <source>
        <strain evidence="1 2">4137-cl</strain>
    </source>
</reference>
<evidence type="ECO:0000313" key="1">
    <source>
        <dbReference type="EMBL" id="MDT8900516.1"/>
    </source>
</evidence>
<accession>A0ABU3NXG7</accession>
<dbReference type="InterPro" id="IPR009499">
    <property type="entry name" value="AllG-like"/>
</dbReference>
<dbReference type="Gene3D" id="1.10.10.660">
    <property type="entry name" value="conserved protein of unknown function from Enterococcus faecalis V583"/>
    <property type="match status" value="1"/>
</dbReference>
<keyword evidence="2" id="KW-1185">Reference proteome</keyword>
<dbReference type="RefSeq" id="WP_413779054.1">
    <property type="nucleotide sequence ID" value="NZ_JAUOZS010000001.1"/>
</dbReference>
<dbReference type="Gene3D" id="3.40.50.720">
    <property type="entry name" value="NAD(P)-binding Rossmann-like Domain"/>
    <property type="match status" value="1"/>
</dbReference>
<protein>
    <submittedName>
        <fullName evidence="1">DUF1116 domain-containing protein</fullName>
    </submittedName>
</protein>
<comment type="caution">
    <text evidence="1">The sequence shown here is derived from an EMBL/GenBank/DDBJ whole genome shotgun (WGS) entry which is preliminary data.</text>
</comment>
<dbReference type="Proteomes" id="UP001254848">
    <property type="component" value="Unassembled WGS sequence"/>
</dbReference>